<sequence length="72" mass="8106">MAKNENIKIKFLGMTFESTNSGRTTILILAMILIFFLALVTLLCLFKALPANALRKGELYPLGIIERTHHET</sequence>
<keyword evidence="3" id="KW-1185">Reference proteome</keyword>
<evidence type="ECO:0000313" key="3">
    <source>
        <dbReference type="Proteomes" id="UP001199816"/>
    </source>
</evidence>
<dbReference type="RefSeq" id="WP_231006083.1">
    <property type="nucleotide sequence ID" value="NZ_JAJNEC010000005.1"/>
</dbReference>
<feature type="transmembrane region" description="Helical" evidence="1">
    <location>
        <begin position="26"/>
        <end position="46"/>
    </location>
</feature>
<keyword evidence="1" id="KW-0472">Membrane</keyword>
<gene>
    <name evidence="2" type="ORF">LQ567_16505</name>
</gene>
<reference evidence="2 3" key="1">
    <citation type="submission" date="2021-11" db="EMBL/GenBank/DDBJ databases">
        <title>Genomic of Niabella pedocola.</title>
        <authorList>
            <person name="Wu T."/>
        </authorList>
    </citation>
    <scope>NUCLEOTIDE SEQUENCE [LARGE SCALE GENOMIC DNA]</scope>
    <source>
        <strain evidence="2 3">JCM 31011</strain>
    </source>
</reference>
<evidence type="ECO:0000313" key="2">
    <source>
        <dbReference type="EMBL" id="MCD2424383.1"/>
    </source>
</evidence>
<evidence type="ECO:0000256" key="1">
    <source>
        <dbReference type="SAM" id="Phobius"/>
    </source>
</evidence>
<accession>A0ABS8PTI5</accession>
<keyword evidence="1" id="KW-1133">Transmembrane helix</keyword>
<dbReference type="Proteomes" id="UP001199816">
    <property type="component" value="Unassembled WGS sequence"/>
</dbReference>
<dbReference type="EMBL" id="JAJNEC010000005">
    <property type="protein sequence ID" value="MCD2424383.1"/>
    <property type="molecule type" value="Genomic_DNA"/>
</dbReference>
<organism evidence="2 3">
    <name type="scientific">Niabella pedocola</name>
    <dbReference type="NCBI Taxonomy" id="1752077"/>
    <lineage>
        <taxon>Bacteria</taxon>
        <taxon>Pseudomonadati</taxon>
        <taxon>Bacteroidota</taxon>
        <taxon>Chitinophagia</taxon>
        <taxon>Chitinophagales</taxon>
        <taxon>Chitinophagaceae</taxon>
        <taxon>Niabella</taxon>
    </lineage>
</organism>
<proteinExistence type="predicted"/>
<comment type="caution">
    <text evidence="2">The sequence shown here is derived from an EMBL/GenBank/DDBJ whole genome shotgun (WGS) entry which is preliminary data.</text>
</comment>
<protein>
    <submittedName>
        <fullName evidence="2">Uncharacterized protein</fullName>
    </submittedName>
</protein>
<keyword evidence="1" id="KW-0812">Transmembrane</keyword>
<name>A0ABS8PTI5_9BACT</name>